<accession>A0A9P0MBT9</accession>
<reference evidence="1" key="1">
    <citation type="submission" date="2022-03" db="EMBL/GenBank/DDBJ databases">
        <authorList>
            <person name="Sayadi A."/>
        </authorList>
    </citation>
    <scope>NUCLEOTIDE SEQUENCE</scope>
</reference>
<dbReference type="OrthoDB" id="1667587at2759"/>
<organism evidence="1 2">
    <name type="scientific">Acanthoscelides obtectus</name>
    <name type="common">Bean weevil</name>
    <name type="synonym">Bruchus obtectus</name>
    <dbReference type="NCBI Taxonomy" id="200917"/>
    <lineage>
        <taxon>Eukaryota</taxon>
        <taxon>Metazoa</taxon>
        <taxon>Ecdysozoa</taxon>
        <taxon>Arthropoda</taxon>
        <taxon>Hexapoda</taxon>
        <taxon>Insecta</taxon>
        <taxon>Pterygota</taxon>
        <taxon>Neoptera</taxon>
        <taxon>Endopterygota</taxon>
        <taxon>Coleoptera</taxon>
        <taxon>Polyphaga</taxon>
        <taxon>Cucujiformia</taxon>
        <taxon>Chrysomeloidea</taxon>
        <taxon>Chrysomelidae</taxon>
        <taxon>Bruchinae</taxon>
        <taxon>Bruchini</taxon>
        <taxon>Acanthoscelides</taxon>
    </lineage>
</organism>
<protein>
    <submittedName>
        <fullName evidence="1">Uncharacterized protein</fullName>
    </submittedName>
</protein>
<gene>
    <name evidence="1" type="ORF">ACAOBT_LOCUS30434</name>
</gene>
<sequence length="74" mass="8635">MGSDRKVISVKFNQDQNNCALLNQIHVFSFPTPTQRLFTLETRENHEDYVMLVLLLLQKNKFWFSLATSLAVFS</sequence>
<keyword evidence="2" id="KW-1185">Reference proteome</keyword>
<evidence type="ECO:0000313" key="2">
    <source>
        <dbReference type="Proteomes" id="UP001152888"/>
    </source>
</evidence>
<dbReference type="Proteomes" id="UP001152888">
    <property type="component" value="Unassembled WGS sequence"/>
</dbReference>
<proteinExistence type="predicted"/>
<comment type="caution">
    <text evidence="1">The sequence shown here is derived from an EMBL/GenBank/DDBJ whole genome shotgun (WGS) entry which is preliminary data.</text>
</comment>
<evidence type="ECO:0000313" key="1">
    <source>
        <dbReference type="EMBL" id="CAH2008761.1"/>
    </source>
</evidence>
<dbReference type="AlphaFoldDB" id="A0A9P0MBT9"/>
<name>A0A9P0MBT9_ACAOB</name>
<dbReference type="EMBL" id="CAKOFQ010007831">
    <property type="protein sequence ID" value="CAH2008761.1"/>
    <property type="molecule type" value="Genomic_DNA"/>
</dbReference>